<dbReference type="Proteomes" id="UP001500604">
    <property type="component" value="Unassembled WGS sequence"/>
</dbReference>
<evidence type="ECO:0000313" key="2">
    <source>
        <dbReference type="EMBL" id="GAA4652754.1"/>
    </source>
</evidence>
<organism evidence="2 3">
    <name type="scientific">Kistimonas scapharcae</name>
    <dbReference type="NCBI Taxonomy" id="1036133"/>
    <lineage>
        <taxon>Bacteria</taxon>
        <taxon>Pseudomonadati</taxon>
        <taxon>Pseudomonadota</taxon>
        <taxon>Gammaproteobacteria</taxon>
        <taxon>Oceanospirillales</taxon>
        <taxon>Endozoicomonadaceae</taxon>
        <taxon>Kistimonas</taxon>
    </lineage>
</organism>
<dbReference type="Pfam" id="PF24604">
    <property type="entry name" value="B-barrel_PelB_C"/>
    <property type="match status" value="1"/>
</dbReference>
<dbReference type="EMBL" id="BAABFL010000480">
    <property type="protein sequence ID" value="GAA4652754.1"/>
    <property type="molecule type" value="Genomic_DNA"/>
</dbReference>
<dbReference type="InterPro" id="IPR011990">
    <property type="entry name" value="TPR-like_helical_dom_sf"/>
</dbReference>
<name>A0ABP8VBI1_9GAMM</name>
<sequence length="1208" mass="137106">MLLALLAWVLFALVMLFQDDRHFEEQFADARADAVSIAYLRQLQRSSPDDWRLRHKLASQLNVTGQYQEAWDTLQSVTLAALSQAQVMQLHLLQVDVAAQWAFAAADPQERERWIDNIRERLRDTPWQGLSIEGLKKLADMAASIGEPGLSADFYQRLARVDARHSRHWLEKAAQWKLAANESGQAGAIYTDMAAAIEEGEACEQCHQVNPGNGRQLLSSEALRRQAWLNAASAFEGQERYVDVYRVMAEAIERQSHDPELLIKGIDIAVAMESYDKGRSWLRQLLSRELSEAQLEKAQVMGTGMGATDLALEAAERRLKLAPDDRNLRRGLAELYEWNGFPAQALEQWLWVNTHEPEDKVALERAWDLAQSLYEYTTVVYLLVNASRQRILDHQELTALLDALESLGLPEAAEDILKKHLNQHPDEQPFWLRLVNLLEDEEKLDELAKTWMDMHEHFPLSQEEFLRFLRTLQALGRLGDAITMLSEHSFRGHEIDENTWFDAHVHTEYEHDHLPLWLLLADLAWAVEDDVVAAQALEKVLAERPGDVINLDRYLALTTVYSPEQRLQQALAGFELTGRTYYAVIAMELAFDLRRWEILAQLVRDAKSAGGLNDQYVYWLSIARLSRQERDIPRAIDAFEQALLLVGHTPDIMETYLWFLISENQREQLERLLGQWYAVARDEPALWPVMAAGSGSIADYRIALFWYKKALQQQPGDVLLQLAYADTLALVGDTARAWSVRRAAVAAIRQEEPWLTEVEWRPRAIQLRVWLNGLANSIQWVGQTGASRPELWMPELTRLLMQAGNLPAAQEWLSHYQQQGGEAPLYQLLSIALQGDREALAPLLAQLGPGPDRVEGLLTSGYASEALAEALQGIDHRYPDNSHPVLTEQAVALTVEAPSGWRVRGLSRSDSSLSSQGYEMTLAQRFDRWHIRLDSEFASYEHDGGVITASLGDQLSHRLQFTRLTEDGFWRGYASVSQREDSDREGGGFSWLKHWDSQTSVRFFGDYRDKTAVTSLMGGLGQESRLGLAVNYQISGSDSLYLKGNVSRFSDRYQGKKLGDGYHFEGRWAHQLFFRDPEWVVSAGMDWHQYSLEQSLGTVLADRLVDGSTPATLLPEQYRYFLVDSRWQHGEPGALNARVPSPRWQFGITAGYQQPEDTVSYNLEAGMGWRLFGNDEFSLTAGYDSAPQGAAGEAGYRFTLGYQYRFGR</sequence>
<accession>A0ABP8VBI1</accession>
<reference evidence="3" key="1">
    <citation type="journal article" date="2019" name="Int. J. Syst. Evol. Microbiol.">
        <title>The Global Catalogue of Microorganisms (GCM) 10K type strain sequencing project: providing services to taxonomists for standard genome sequencing and annotation.</title>
        <authorList>
            <consortium name="The Broad Institute Genomics Platform"/>
            <consortium name="The Broad Institute Genome Sequencing Center for Infectious Disease"/>
            <person name="Wu L."/>
            <person name="Ma J."/>
        </authorList>
    </citation>
    <scope>NUCLEOTIDE SEQUENCE [LARGE SCALE GENOMIC DNA]</scope>
    <source>
        <strain evidence="3">JCM 17805</strain>
    </source>
</reference>
<gene>
    <name evidence="2" type="ORF">GCM10023116_50380</name>
</gene>
<protein>
    <recommendedName>
        <fullName evidence="1">PelB C-terminal domain-containing protein</fullName>
    </recommendedName>
</protein>
<evidence type="ECO:0000259" key="1">
    <source>
        <dbReference type="Pfam" id="PF24604"/>
    </source>
</evidence>
<dbReference type="SUPFAM" id="SSF48452">
    <property type="entry name" value="TPR-like"/>
    <property type="match status" value="2"/>
</dbReference>
<dbReference type="Pfam" id="PF13429">
    <property type="entry name" value="TPR_15"/>
    <property type="match status" value="1"/>
</dbReference>
<proteinExistence type="predicted"/>
<dbReference type="Gene3D" id="1.25.40.10">
    <property type="entry name" value="Tetratricopeptide repeat domain"/>
    <property type="match status" value="3"/>
</dbReference>
<feature type="domain" description="PelB C-terminal" evidence="1">
    <location>
        <begin position="906"/>
        <end position="1205"/>
    </location>
</feature>
<evidence type="ECO:0000313" key="3">
    <source>
        <dbReference type="Proteomes" id="UP001500604"/>
    </source>
</evidence>
<keyword evidence="3" id="KW-1185">Reference proteome</keyword>
<dbReference type="InterPro" id="IPR057306">
    <property type="entry name" value="B-barrel_PelB_C"/>
</dbReference>
<comment type="caution">
    <text evidence="2">The sequence shown here is derived from an EMBL/GenBank/DDBJ whole genome shotgun (WGS) entry which is preliminary data.</text>
</comment>